<keyword evidence="2" id="KW-1185">Reference proteome</keyword>
<comment type="caution">
    <text evidence="1">The sequence shown here is derived from an EMBL/GenBank/DDBJ whole genome shotgun (WGS) entry which is preliminary data.</text>
</comment>
<sequence>MFITVQFGEAQTEVFNLNCRMIHFVQNLKERCDLNPQDCVDLIDRTGELMHLSDKEQSMEWASNLMKERHSYVLIRICRGDDGTEGPKYVPLLNNLVRSDPELAEILKKLSNPCKEWDRKGGPSRKLSVNQTRSNKATAGNKKKHSGKL</sequence>
<evidence type="ECO:0000313" key="2">
    <source>
        <dbReference type="Proteomes" id="UP001157502"/>
    </source>
</evidence>
<reference evidence="1" key="1">
    <citation type="submission" date="2021-05" db="EMBL/GenBank/DDBJ databases">
        <authorList>
            <person name="Pan Q."/>
            <person name="Jouanno E."/>
            <person name="Zahm M."/>
            <person name="Klopp C."/>
            <person name="Cabau C."/>
            <person name="Louis A."/>
            <person name="Berthelot C."/>
            <person name="Parey E."/>
            <person name="Roest Crollius H."/>
            <person name="Montfort J."/>
            <person name="Robinson-Rechavi M."/>
            <person name="Bouchez O."/>
            <person name="Lampietro C."/>
            <person name="Lopez Roques C."/>
            <person name="Donnadieu C."/>
            <person name="Postlethwait J."/>
            <person name="Bobe J."/>
            <person name="Dillon D."/>
            <person name="Chandos A."/>
            <person name="von Hippel F."/>
            <person name="Guiguen Y."/>
        </authorList>
    </citation>
    <scope>NUCLEOTIDE SEQUENCE</scope>
    <source>
        <strain evidence="1">YG-Jan2019</strain>
    </source>
</reference>
<protein>
    <submittedName>
        <fullName evidence="1">Uncharacterized protein</fullName>
    </submittedName>
</protein>
<accession>A0ACC2FRS7</accession>
<gene>
    <name evidence="1" type="ORF">DPEC_G00262180</name>
</gene>
<dbReference type="Proteomes" id="UP001157502">
    <property type="component" value="Chromosome 23"/>
</dbReference>
<organism evidence="1 2">
    <name type="scientific">Dallia pectoralis</name>
    <name type="common">Alaska blackfish</name>
    <dbReference type="NCBI Taxonomy" id="75939"/>
    <lineage>
        <taxon>Eukaryota</taxon>
        <taxon>Metazoa</taxon>
        <taxon>Chordata</taxon>
        <taxon>Craniata</taxon>
        <taxon>Vertebrata</taxon>
        <taxon>Euteleostomi</taxon>
        <taxon>Actinopterygii</taxon>
        <taxon>Neopterygii</taxon>
        <taxon>Teleostei</taxon>
        <taxon>Protacanthopterygii</taxon>
        <taxon>Esociformes</taxon>
        <taxon>Umbridae</taxon>
        <taxon>Dallia</taxon>
    </lineage>
</organism>
<evidence type="ECO:0000313" key="1">
    <source>
        <dbReference type="EMBL" id="KAJ7994076.1"/>
    </source>
</evidence>
<name>A0ACC2FRS7_DALPE</name>
<dbReference type="EMBL" id="CM055750">
    <property type="protein sequence ID" value="KAJ7994076.1"/>
    <property type="molecule type" value="Genomic_DNA"/>
</dbReference>
<proteinExistence type="predicted"/>